<dbReference type="Proteomes" id="UP000433309">
    <property type="component" value="Unassembled WGS sequence"/>
</dbReference>
<keyword evidence="1" id="KW-0238">DNA-binding</keyword>
<dbReference type="Gene3D" id="1.10.260.40">
    <property type="entry name" value="lambda repressor-like DNA-binding domains"/>
    <property type="match status" value="1"/>
</dbReference>
<comment type="caution">
    <text evidence="2">The sequence shown here is derived from an EMBL/GenBank/DDBJ whole genome shotgun (WGS) entry which is preliminary data.</text>
</comment>
<dbReference type="InterPro" id="IPR010982">
    <property type="entry name" value="Lambda_DNA-bd_dom_sf"/>
</dbReference>
<accession>A0A6I2LC12</accession>
<name>A0A6I2LC12_9BURK</name>
<gene>
    <name evidence="2" type="ORF">GJ699_27770</name>
</gene>
<dbReference type="GO" id="GO:0003677">
    <property type="term" value="F:DNA binding"/>
    <property type="evidence" value="ECO:0007669"/>
    <property type="project" value="UniProtKB-KW"/>
</dbReference>
<dbReference type="EMBL" id="WKJK01000019">
    <property type="protein sequence ID" value="MRW93799.1"/>
    <property type="molecule type" value="Genomic_DNA"/>
</dbReference>
<dbReference type="NCBIfam" id="TIGR02607">
    <property type="entry name" value="antidote_HigA"/>
    <property type="match status" value="1"/>
</dbReference>
<reference evidence="2 3" key="1">
    <citation type="submission" date="2019-11" db="EMBL/GenBank/DDBJ databases">
        <title>Novel species isolated from a subtropical stream in China.</title>
        <authorList>
            <person name="Lu H."/>
        </authorList>
    </citation>
    <scope>NUCLEOTIDE SEQUENCE [LARGE SCALE GENOMIC DNA]</scope>
    <source>
        <strain evidence="2 3">FT80W</strain>
    </source>
</reference>
<sequence>MSRMHNPAHPGEVLREYLDDLPLAGVAEHIGVSLATLQRIVDCKESIYPDLAYRLGAALGTSPDLWAGMQLQYDMYQAEKLPRPRIECLLPLVARP</sequence>
<evidence type="ECO:0000256" key="1">
    <source>
        <dbReference type="ARBA" id="ARBA00023125"/>
    </source>
</evidence>
<dbReference type="SUPFAM" id="SSF47413">
    <property type="entry name" value="lambda repressor-like DNA-binding domains"/>
    <property type="match status" value="1"/>
</dbReference>
<protein>
    <submittedName>
        <fullName evidence="2">HigA family addiction module antidote protein</fullName>
    </submittedName>
</protein>
<evidence type="ECO:0000313" key="3">
    <source>
        <dbReference type="Proteomes" id="UP000433309"/>
    </source>
</evidence>
<evidence type="ECO:0000313" key="2">
    <source>
        <dbReference type="EMBL" id="MRW93799.1"/>
    </source>
</evidence>
<proteinExistence type="predicted"/>
<keyword evidence="3" id="KW-1185">Reference proteome</keyword>
<dbReference type="PANTHER" id="PTHR36924:SF1">
    <property type="entry name" value="ANTITOXIN HIGA-1"/>
    <property type="match status" value="1"/>
</dbReference>
<organism evidence="2 3">
    <name type="scientific">Duganella guangzhouensis</name>
    <dbReference type="NCBI Taxonomy" id="2666084"/>
    <lineage>
        <taxon>Bacteria</taxon>
        <taxon>Pseudomonadati</taxon>
        <taxon>Pseudomonadota</taxon>
        <taxon>Betaproteobacteria</taxon>
        <taxon>Burkholderiales</taxon>
        <taxon>Oxalobacteraceae</taxon>
        <taxon>Telluria group</taxon>
        <taxon>Duganella</taxon>
    </lineage>
</organism>
<dbReference type="AlphaFoldDB" id="A0A6I2LC12"/>
<dbReference type="PANTHER" id="PTHR36924">
    <property type="entry name" value="ANTITOXIN HIGA-1"/>
    <property type="match status" value="1"/>
</dbReference>
<dbReference type="InterPro" id="IPR013430">
    <property type="entry name" value="Toxin_antidote_HigA"/>
</dbReference>